<proteinExistence type="predicted"/>
<keyword evidence="3" id="KW-1185">Reference proteome</keyword>
<evidence type="ECO:0000313" key="3">
    <source>
        <dbReference type="Proteomes" id="UP000187735"/>
    </source>
</evidence>
<dbReference type="Proteomes" id="UP000187735">
    <property type="component" value="Chromosome"/>
</dbReference>
<dbReference type="GO" id="GO:0008168">
    <property type="term" value="F:methyltransferase activity"/>
    <property type="evidence" value="ECO:0007669"/>
    <property type="project" value="UniProtKB-KW"/>
</dbReference>
<organism evidence="2 3">
    <name type="scientific">Fuerstiella marisgermanici</name>
    <dbReference type="NCBI Taxonomy" id="1891926"/>
    <lineage>
        <taxon>Bacteria</taxon>
        <taxon>Pseudomonadati</taxon>
        <taxon>Planctomycetota</taxon>
        <taxon>Planctomycetia</taxon>
        <taxon>Planctomycetales</taxon>
        <taxon>Planctomycetaceae</taxon>
        <taxon>Fuerstiella</taxon>
    </lineage>
</organism>
<dbReference type="OrthoDB" id="243830at2"/>
<keyword evidence="2" id="KW-0489">Methyltransferase</keyword>
<keyword evidence="1" id="KW-0812">Transmembrane</keyword>
<evidence type="ECO:0000256" key="1">
    <source>
        <dbReference type="SAM" id="Phobius"/>
    </source>
</evidence>
<dbReference type="SUPFAM" id="SSF48452">
    <property type="entry name" value="TPR-like"/>
    <property type="match status" value="2"/>
</dbReference>
<feature type="transmembrane region" description="Helical" evidence="1">
    <location>
        <begin position="35"/>
        <end position="52"/>
    </location>
</feature>
<protein>
    <submittedName>
        <fullName evidence="2">Putative methyltransferase (Contains TPR repeat)</fullName>
    </submittedName>
</protein>
<dbReference type="EMBL" id="CP017641">
    <property type="protein sequence ID" value="APZ96386.1"/>
    <property type="molecule type" value="Genomic_DNA"/>
</dbReference>
<accession>A0A1P8WQP9</accession>
<keyword evidence="1" id="KW-0472">Membrane</keyword>
<dbReference type="STRING" id="1891926.Fuma_06055"/>
<name>A0A1P8WQP9_9PLAN</name>
<reference evidence="2 3" key="1">
    <citation type="journal article" date="2016" name="Front. Microbiol.">
        <title>Fuerstia marisgermanicae gen. nov., sp. nov., an Unusual Member of the Phylum Planctomycetes from the German Wadden Sea.</title>
        <authorList>
            <person name="Kohn T."/>
            <person name="Heuer A."/>
            <person name="Jogler M."/>
            <person name="Vollmers J."/>
            <person name="Boedeker C."/>
            <person name="Bunk B."/>
            <person name="Rast P."/>
            <person name="Borchert D."/>
            <person name="Glockner I."/>
            <person name="Freese H.M."/>
            <person name="Klenk H.P."/>
            <person name="Overmann J."/>
            <person name="Kaster A.K."/>
            <person name="Rohde M."/>
            <person name="Wiegand S."/>
            <person name="Jogler C."/>
        </authorList>
    </citation>
    <scope>NUCLEOTIDE SEQUENCE [LARGE SCALE GENOMIC DNA]</scope>
    <source>
        <strain evidence="2 3">NH11</strain>
    </source>
</reference>
<gene>
    <name evidence="2" type="ORF">Fuma_06055</name>
</gene>
<dbReference type="KEGG" id="fmr:Fuma_06055"/>
<dbReference type="Gene3D" id="1.25.40.10">
    <property type="entry name" value="Tetratricopeptide repeat domain"/>
    <property type="match status" value="1"/>
</dbReference>
<evidence type="ECO:0000313" key="2">
    <source>
        <dbReference type="EMBL" id="APZ96386.1"/>
    </source>
</evidence>
<keyword evidence="1" id="KW-1133">Transmembrane helix</keyword>
<keyword evidence="2" id="KW-0808">Transferase</keyword>
<dbReference type="InterPro" id="IPR011990">
    <property type="entry name" value="TPR-like_helical_dom_sf"/>
</dbReference>
<dbReference type="RefSeq" id="WP_145944465.1">
    <property type="nucleotide sequence ID" value="NZ_CP017641.1"/>
</dbReference>
<dbReference type="GO" id="GO:0032259">
    <property type="term" value="P:methylation"/>
    <property type="evidence" value="ECO:0007669"/>
    <property type="project" value="UniProtKB-KW"/>
</dbReference>
<sequence length="522" mass="57571">MIRCIWTFKLSPSAFLMGVPRFCVRYLRSRNRNRLLCGIPAMALTATIIMILRQTDTDESRADLKARYARLSQAAIESNAPEAAETYFARVLTLSDDRLAESFNFAKQLYLAADGPANHTFLLSPADESLDTNATEELLRRSLRLMQSLAPRRGSSKGYIPAHQFLAGFWRSRLPKTDLTTTLALQHEAAAAPHDPEPAIRLARFISERGYHQHALDLLEPLQKGHAGIHIQLAVEHAQLQHPRKAEKCLANAESILVKELLEDPTDVVARLALSRVQAAQGRLLESMLLLADGCQHERSPKLVDHLISRYSLWLSMMAPEAVAQQLNEITLALKHSTIWDAAYLNPGSQALHTSTGEAVFVPGPIVAFHAALLAGDGEWLVPLILGTDAAARADFVAARDLLQEAYEVAPRHPVIANNLAWTLLQMNNSESDSGELPNAGDDSTQHTDIPGASLLEAWELTNIAVAADPENLPFRETRGQIAAATNRWQIALEDLQTCADAGFHSRGLFRTLNLARQRTSQ</sequence>
<dbReference type="AlphaFoldDB" id="A0A1P8WQP9"/>